<keyword evidence="2" id="KW-1185">Reference proteome</keyword>
<evidence type="ECO:0000313" key="1">
    <source>
        <dbReference type="EMBL" id="BBE10998.1"/>
    </source>
</evidence>
<accession>A0A2Z6EZF3</accession>
<dbReference type="KEGG" id="hhk:HH1059_04940"/>
<evidence type="ECO:0000313" key="2">
    <source>
        <dbReference type="Proteomes" id="UP000218890"/>
    </source>
</evidence>
<protein>
    <submittedName>
        <fullName evidence="1">Uncharacterized protein</fullName>
    </submittedName>
</protein>
<organism evidence="1 2">
    <name type="scientific">Halorhodospira halochloris</name>
    <name type="common">Ectothiorhodospira halochloris</name>
    <dbReference type="NCBI Taxonomy" id="1052"/>
    <lineage>
        <taxon>Bacteria</taxon>
        <taxon>Pseudomonadati</taxon>
        <taxon>Pseudomonadota</taxon>
        <taxon>Gammaproteobacteria</taxon>
        <taxon>Chromatiales</taxon>
        <taxon>Ectothiorhodospiraceae</taxon>
        <taxon>Halorhodospira</taxon>
    </lineage>
</organism>
<proteinExistence type="predicted"/>
<sequence length="66" mass="7311">MHRPEPYGPYGQPVDNHAGCQPPDHTLRALDRARKASNWFVKKSGNTLKEEIDAALVSKSQLLAAQ</sequence>
<name>A0A2Z6EZF3_HALHR</name>
<dbReference type="EMBL" id="AP017372">
    <property type="protein sequence ID" value="BBE10998.1"/>
    <property type="molecule type" value="Genomic_DNA"/>
</dbReference>
<gene>
    <name evidence="1" type="ORF">HH1059_04940</name>
</gene>
<dbReference type="AlphaFoldDB" id="A0A2Z6EZF3"/>
<reference evidence="1" key="1">
    <citation type="submission" date="2016-02" db="EMBL/GenBank/DDBJ databases">
        <title>Halorhodospira halochloris DSM-1059 complete genome, version 2.</title>
        <authorList>
            <person name="Tsukatani Y."/>
        </authorList>
    </citation>
    <scope>NUCLEOTIDE SEQUENCE</scope>
    <source>
        <strain evidence="1">DSM 1059</strain>
    </source>
</reference>
<dbReference type="Proteomes" id="UP000218890">
    <property type="component" value="Chromosome"/>
</dbReference>